<feature type="domain" description="Prokaryotic-type class I peptide chain release factors" evidence="3">
    <location>
        <begin position="54"/>
        <end position="177"/>
    </location>
</feature>
<dbReference type="GO" id="GO:0043022">
    <property type="term" value="F:ribosome binding"/>
    <property type="evidence" value="ECO:0007669"/>
    <property type="project" value="TreeGrafter"/>
</dbReference>
<evidence type="ECO:0000256" key="1">
    <source>
        <dbReference type="ARBA" id="ARBA00010835"/>
    </source>
</evidence>
<dbReference type="EC" id="3.1.1.29" evidence="4"/>
<protein>
    <submittedName>
        <fullName evidence="4">Aminoacyl-tRNA hydrolase</fullName>
        <ecNumber evidence="4">3.1.1.29</ecNumber>
    </submittedName>
</protein>
<keyword evidence="5" id="KW-1185">Reference proteome</keyword>
<dbReference type="PANTHER" id="PTHR47814">
    <property type="entry name" value="PEPTIDYL-TRNA HYDROLASE ARFB"/>
    <property type="match status" value="1"/>
</dbReference>
<dbReference type="GO" id="GO:0004045">
    <property type="term" value="F:peptidyl-tRNA hydrolase activity"/>
    <property type="evidence" value="ECO:0007669"/>
    <property type="project" value="UniProtKB-EC"/>
</dbReference>
<dbReference type="InterPro" id="IPR000352">
    <property type="entry name" value="Pep_chain_release_fac_I"/>
</dbReference>
<dbReference type="Proteomes" id="UP000265614">
    <property type="component" value="Unassembled WGS sequence"/>
</dbReference>
<dbReference type="SUPFAM" id="SSF75620">
    <property type="entry name" value="Release factor"/>
    <property type="match status" value="1"/>
</dbReference>
<evidence type="ECO:0000256" key="2">
    <source>
        <dbReference type="SAM" id="MobiDB-lite"/>
    </source>
</evidence>
<evidence type="ECO:0000313" key="5">
    <source>
        <dbReference type="Proteomes" id="UP000265614"/>
    </source>
</evidence>
<reference evidence="4 5" key="1">
    <citation type="submission" date="2018-09" db="EMBL/GenBank/DDBJ databases">
        <title>YIM 75000 draft genome.</title>
        <authorList>
            <person name="Tang S."/>
            <person name="Feng Y."/>
        </authorList>
    </citation>
    <scope>NUCLEOTIDE SEQUENCE [LARGE SCALE GENOMIC DNA]</scope>
    <source>
        <strain evidence="4 5">YIM 75000</strain>
    </source>
</reference>
<dbReference type="GO" id="GO:0072344">
    <property type="term" value="P:rescue of stalled ribosome"/>
    <property type="evidence" value="ECO:0007669"/>
    <property type="project" value="TreeGrafter"/>
</dbReference>
<feature type="compositionally biased region" description="Basic residues" evidence="2">
    <location>
        <begin position="8"/>
        <end position="18"/>
    </location>
</feature>
<dbReference type="AlphaFoldDB" id="A0A3A3Z1G1"/>
<feature type="compositionally biased region" description="Basic residues" evidence="2">
    <location>
        <begin position="175"/>
        <end position="184"/>
    </location>
</feature>
<comment type="caution">
    <text evidence="4">The sequence shown here is derived from an EMBL/GenBank/DDBJ whole genome shotgun (WGS) entry which is preliminary data.</text>
</comment>
<evidence type="ECO:0000313" key="4">
    <source>
        <dbReference type="EMBL" id="RJK96347.1"/>
    </source>
</evidence>
<dbReference type="GO" id="GO:0003747">
    <property type="term" value="F:translation release factor activity"/>
    <property type="evidence" value="ECO:0007669"/>
    <property type="project" value="InterPro"/>
</dbReference>
<feature type="region of interest" description="Disordered" evidence="2">
    <location>
        <begin position="142"/>
        <end position="184"/>
    </location>
</feature>
<organism evidence="4 5">
    <name type="scientific">Vallicoccus soli</name>
    <dbReference type="NCBI Taxonomy" id="2339232"/>
    <lineage>
        <taxon>Bacteria</taxon>
        <taxon>Bacillati</taxon>
        <taxon>Actinomycetota</taxon>
        <taxon>Actinomycetes</taxon>
        <taxon>Motilibacterales</taxon>
        <taxon>Vallicoccaceae</taxon>
        <taxon>Vallicoccus</taxon>
    </lineage>
</organism>
<dbReference type="OrthoDB" id="9815709at2"/>
<evidence type="ECO:0000259" key="3">
    <source>
        <dbReference type="Pfam" id="PF00472"/>
    </source>
</evidence>
<dbReference type="Pfam" id="PF00472">
    <property type="entry name" value="RF-1"/>
    <property type="match status" value="1"/>
</dbReference>
<accession>A0A3A3Z1G1</accession>
<proteinExistence type="inferred from homology"/>
<comment type="similarity">
    <text evidence="1">Belongs to the prokaryotic/mitochondrial release factor family.</text>
</comment>
<dbReference type="InterPro" id="IPR045853">
    <property type="entry name" value="Pep_chain_release_fac_I_sf"/>
</dbReference>
<sequence>MRSTSFLRPRRLRNRRSRSPQPATPPPETRTTSLRGHAGPVDQDDVRVRGGLVVPARELRWRFSRASGPGGQSVNTSDSRVELSYDLARSPALPPVLRERALRALAGRLAGGVLTVAASEHRSQLRNREAARERLAALLREALAPPPRARRPTRPGRGAVERRLQDKRARSRTKDLRRRRAGEE</sequence>
<gene>
    <name evidence="4" type="ORF">D5H78_08890</name>
</gene>
<feature type="region of interest" description="Disordered" evidence="2">
    <location>
        <begin position="1"/>
        <end position="49"/>
    </location>
</feature>
<dbReference type="PANTHER" id="PTHR47814:SF1">
    <property type="entry name" value="PEPTIDYL-TRNA HYDROLASE ARFB"/>
    <property type="match status" value="1"/>
</dbReference>
<keyword evidence="4" id="KW-0378">Hydrolase</keyword>
<dbReference type="Gene3D" id="3.30.160.20">
    <property type="match status" value="1"/>
</dbReference>
<name>A0A3A3Z1G1_9ACTN</name>
<dbReference type="NCBIfam" id="NF006718">
    <property type="entry name" value="PRK09256.1"/>
    <property type="match status" value="1"/>
</dbReference>
<dbReference type="EMBL" id="QZEZ01000003">
    <property type="protein sequence ID" value="RJK96347.1"/>
    <property type="molecule type" value="Genomic_DNA"/>
</dbReference>
<feature type="compositionally biased region" description="Basic and acidic residues" evidence="2">
    <location>
        <begin position="159"/>
        <end position="174"/>
    </location>
</feature>